<name>A0A291LA15_9CAUD</name>
<accession>A0A291LA15</accession>
<protein>
    <submittedName>
        <fullName evidence="1">Uncharacterized protein</fullName>
    </submittedName>
</protein>
<dbReference type="KEGG" id="vg:62611720"/>
<reference evidence="1 2" key="1">
    <citation type="submission" date="2017-09" db="EMBL/GenBank/DDBJ databases">
        <title>Phage vB_EcoM_PHB05 against multidrug-resistant shiga toxin-producing Escherichia.</title>
        <authorList>
            <person name="Chen Y."/>
            <person name="Song J."/>
            <person name="Wu B."/>
        </authorList>
    </citation>
    <scope>NUCLEOTIDE SEQUENCE [LARGE SCALE GENOMIC DNA]</scope>
    <source>
        <strain evidence="1">Wastewater</strain>
    </source>
</reference>
<sequence length="74" mass="8440">MVKRLEWDACTAHACHCDIVEDPNGEMVYYEDYEALHNAVIALLDDISSRYPGQQFTCPHIQLLAKLTEYPSVP</sequence>
<dbReference type="Proteomes" id="UP000230824">
    <property type="component" value="Segment"/>
</dbReference>
<organism evidence="1 2">
    <name type="scientific">Escherichia phage vB_EcoM_PHB05</name>
    <dbReference type="NCBI Taxonomy" id="2041347"/>
    <lineage>
        <taxon>Viruses</taxon>
        <taxon>Duplodnaviria</taxon>
        <taxon>Heunggongvirae</taxon>
        <taxon>Uroviricota</taxon>
        <taxon>Caudoviricetes</taxon>
        <taxon>Stephanstirmvirinae</taxon>
        <taxon>Justusliebigvirus</taxon>
        <taxon>Justusliebigvirus PHB05</taxon>
    </lineage>
</organism>
<evidence type="ECO:0000313" key="2">
    <source>
        <dbReference type="Proteomes" id="UP000230824"/>
    </source>
</evidence>
<evidence type="ECO:0000313" key="1">
    <source>
        <dbReference type="EMBL" id="ATI15750.1"/>
    </source>
</evidence>
<dbReference type="EMBL" id="MF805809">
    <property type="protein sequence ID" value="ATI15750.1"/>
    <property type="molecule type" value="Genomic_DNA"/>
</dbReference>
<proteinExistence type="predicted"/>
<dbReference type="GeneID" id="62611720"/>
<keyword evidence="2" id="KW-1185">Reference proteome</keyword>
<dbReference type="RefSeq" id="YP_009984376.1">
    <property type="nucleotide sequence ID" value="NC_052652.1"/>
</dbReference>